<comment type="caution">
    <text evidence="3">The sequence shown here is derived from an EMBL/GenBank/DDBJ whole genome shotgun (WGS) entry which is preliminary data.</text>
</comment>
<organism evidence="3 4">
    <name type="scientific">Nocardia jiangxiensis</name>
    <dbReference type="NCBI Taxonomy" id="282685"/>
    <lineage>
        <taxon>Bacteria</taxon>
        <taxon>Bacillati</taxon>
        <taxon>Actinomycetota</taxon>
        <taxon>Actinomycetes</taxon>
        <taxon>Mycobacteriales</taxon>
        <taxon>Nocardiaceae</taxon>
        <taxon>Nocardia</taxon>
    </lineage>
</organism>
<keyword evidence="2" id="KW-1133">Transmembrane helix</keyword>
<dbReference type="EMBL" id="JBIAQY010000013">
    <property type="protein sequence ID" value="MFF3572298.1"/>
    <property type="molecule type" value="Genomic_DNA"/>
</dbReference>
<reference evidence="3 4" key="1">
    <citation type="submission" date="2024-10" db="EMBL/GenBank/DDBJ databases">
        <title>The Natural Products Discovery Center: Release of the First 8490 Sequenced Strains for Exploring Actinobacteria Biosynthetic Diversity.</title>
        <authorList>
            <person name="Kalkreuter E."/>
            <person name="Kautsar S.A."/>
            <person name="Yang D."/>
            <person name="Bader C.D."/>
            <person name="Teijaro C.N."/>
            <person name="Fluegel L."/>
            <person name="Davis C.M."/>
            <person name="Simpson J.R."/>
            <person name="Lauterbach L."/>
            <person name="Steele A.D."/>
            <person name="Gui C."/>
            <person name="Meng S."/>
            <person name="Li G."/>
            <person name="Viehrig K."/>
            <person name="Ye F."/>
            <person name="Su P."/>
            <person name="Kiefer A.F."/>
            <person name="Nichols A."/>
            <person name="Cepeda A.J."/>
            <person name="Yan W."/>
            <person name="Fan B."/>
            <person name="Jiang Y."/>
            <person name="Adhikari A."/>
            <person name="Zheng C.-J."/>
            <person name="Schuster L."/>
            <person name="Cowan T.M."/>
            <person name="Smanski M.J."/>
            <person name="Chevrette M.G."/>
            <person name="De Carvalho L.P.S."/>
            <person name="Shen B."/>
        </authorList>
    </citation>
    <scope>NUCLEOTIDE SEQUENCE [LARGE SCALE GENOMIC DNA]</scope>
    <source>
        <strain evidence="3 4">NPDC002593</strain>
    </source>
</reference>
<evidence type="ECO:0000256" key="2">
    <source>
        <dbReference type="SAM" id="Phobius"/>
    </source>
</evidence>
<feature type="transmembrane region" description="Helical" evidence="2">
    <location>
        <begin position="240"/>
        <end position="262"/>
    </location>
</feature>
<feature type="transmembrane region" description="Helical" evidence="2">
    <location>
        <begin position="206"/>
        <end position="228"/>
    </location>
</feature>
<accession>A0ABW6S7Q7</accession>
<feature type="transmembrane region" description="Helical" evidence="2">
    <location>
        <begin position="154"/>
        <end position="174"/>
    </location>
</feature>
<protein>
    <submittedName>
        <fullName evidence="3">MFS transporter</fullName>
    </submittedName>
</protein>
<feature type="compositionally biased region" description="Basic and acidic residues" evidence="1">
    <location>
        <begin position="388"/>
        <end position="404"/>
    </location>
</feature>
<feature type="transmembrane region" description="Helical" evidence="2">
    <location>
        <begin position="269"/>
        <end position="287"/>
    </location>
</feature>
<dbReference type="RefSeq" id="WP_387405973.1">
    <property type="nucleotide sequence ID" value="NZ_JBIAQY010000013.1"/>
</dbReference>
<dbReference type="InterPro" id="IPR011701">
    <property type="entry name" value="MFS"/>
</dbReference>
<feature type="transmembrane region" description="Helical" evidence="2">
    <location>
        <begin position="96"/>
        <end position="118"/>
    </location>
</feature>
<proteinExistence type="predicted"/>
<keyword evidence="2" id="KW-0812">Transmembrane</keyword>
<dbReference type="InterPro" id="IPR036259">
    <property type="entry name" value="MFS_trans_sf"/>
</dbReference>
<dbReference type="Proteomes" id="UP001601992">
    <property type="component" value="Unassembled WGS sequence"/>
</dbReference>
<keyword evidence="2" id="KW-0472">Membrane</keyword>
<evidence type="ECO:0000313" key="4">
    <source>
        <dbReference type="Proteomes" id="UP001601992"/>
    </source>
</evidence>
<sequence>MTFAALLVVVGVTALNLRPGITAVGPVLDTVTAHYGAGATAAGIITAAPVFAFAITSLLAPLVLSRTSVRNELLASLALIGIGLAVRPWADLAVFVGGTFLAAIGVGLLAVLLPVVVCGSGRTGVLVATFTTALQAGAAIGFAAVVPLTHAVGGWRWALTLWALFAAAGVVAVWRSGLGMAESRAESVRREGNPIVVLRRMRSAGLALFFGLQAMVAFVVIGWLPSVLEDAGVSASAAGGYLGLLTCLGVPISLLVPPLVAASAHPARWLVGFSLCTVAGVLGFLVAPAAAPLLWSLVLGVGLSVFSLALAVVTVRAGSTPRPIEFSSAVQGVGYLIAAIGPYAVGVIRRFADGWAVPLGVLLAIAVLQTIVGAACGRAVESTAAEPDTNRSARTVPDDRKERR</sequence>
<evidence type="ECO:0000256" key="1">
    <source>
        <dbReference type="SAM" id="MobiDB-lite"/>
    </source>
</evidence>
<dbReference type="InterPro" id="IPR052524">
    <property type="entry name" value="MFS_Cyanate_Porter"/>
</dbReference>
<feature type="transmembrane region" description="Helical" evidence="2">
    <location>
        <begin position="73"/>
        <end position="90"/>
    </location>
</feature>
<feature type="transmembrane region" description="Helical" evidence="2">
    <location>
        <begin position="39"/>
        <end position="64"/>
    </location>
</feature>
<feature type="transmembrane region" description="Helical" evidence="2">
    <location>
        <begin position="293"/>
        <end position="317"/>
    </location>
</feature>
<gene>
    <name evidence="3" type="ORF">ACFYXQ_31445</name>
</gene>
<feature type="transmembrane region" description="Helical" evidence="2">
    <location>
        <begin position="125"/>
        <end position="148"/>
    </location>
</feature>
<dbReference type="PANTHER" id="PTHR23523">
    <property type="match status" value="1"/>
</dbReference>
<dbReference type="Pfam" id="PF07690">
    <property type="entry name" value="MFS_1"/>
    <property type="match status" value="1"/>
</dbReference>
<dbReference type="PANTHER" id="PTHR23523:SF2">
    <property type="entry name" value="2-NITROIMIDAZOLE TRANSPORTER"/>
    <property type="match status" value="1"/>
</dbReference>
<evidence type="ECO:0000313" key="3">
    <source>
        <dbReference type="EMBL" id="MFF3572298.1"/>
    </source>
</evidence>
<name>A0ABW6S7Q7_9NOCA</name>
<dbReference type="Gene3D" id="1.20.1250.20">
    <property type="entry name" value="MFS general substrate transporter like domains"/>
    <property type="match status" value="1"/>
</dbReference>
<feature type="region of interest" description="Disordered" evidence="1">
    <location>
        <begin position="384"/>
        <end position="404"/>
    </location>
</feature>
<dbReference type="SUPFAM" id="SSF103473">
    <property type="entry name" value="MFS general substrate transporter"/>
    <property type="match status" value="1"/>
</dbReference>
<keyword evidence="4" id="KW-1185">Reference proteome</keyword>
<feature type="transmembrane region" description="Helical" evidence="2">
    <location>
        <begin position="355"/>
        <end position="376"/>
    </location>
</feature>
<feature type="transmembrane region" description="Helical" evidence="2">
    <location>
        <begin position="329"/>
        <end position="349"/>
    </location>
</feature>